<dbReference type="Pfam" id="PF05988">
    <property type="entry name" value="DUF899"/>
    <property type="match status" value="1"/>
</dbReference>
<keyword evidence="2" id="KW-0614">Plasmid</keyword>
<proteinExistence type="predicted"/>
<dbReference type="InterPro" id="IPR036249">
    <property type="entry name" value="Thioredoxin-like_sf"/>
</dbReference>
<reference evidence="1 3" key="1">
    <citation type="submission" date="2015-11" db="EMBL/GenBank/DDBJ databases">
        <title>The limits of bacterial species coexistence and the symbiotic plasmid transference in sympatric Rhizobium populations.</title>
        <authorList>
            <person name="Perez-Carrascal O.M."/>
            <person name="VanInsberghe D."/>
            <person name="Juarez S."/>
            <person name="Polz M.F."/>
            <person name="Vinuesa P."/>
            <person name="Gonzalez V."/>
        </authorList>
    </citation>
    <scope>NUCLEOTIDE SEQUENCE [LARGE SCALE GENOMIC DNA]</scope>
    <source>
        <strain evidence="1 3">N771</strain>
        <plasmid evidence="1 3">pRphaN771c</plasmid>
    </source>
</reference>
<geneLocation type="plasmid" evidence="2 4">
    <name>pBS3c</name>
</geneLocation>
<dbReference type="EMBL" id="CP064934">
    <property type="protein sequence ID" value="QPK11916.1"/>
    <property type="molecule type" value="Genomic_DNA"/>
</dbReference>
<dbReference type="EMBL" id="CP013571">
    <property type="protein sequence ID" value="ANL87552.1"/>
    <property type="molecule type" value="Genomic_DNA"/>
</dbReference>
<dbReference type="InterPro" id="IPR010296">
    <property type="entry name" value="DUF899_thioredox"/>
</dbReference>
<organism evidence="2 4">
    <name type="scientific">Rhizobium phaseoli</name>
    <dbReference type="NCBI Taxonomy" id="396"/>
    <lineage>
        <taxon>Bacteria</taxon>
        <taxon>Pseudomonadati</taxon>
        <taxon>Pseudomonadota</taxon>
        <taxon>Alphaproteobacteria</taxon>
        <taxon>Hyphomicrobiales</taxon>
        <taxon>Rhizobiaceae</taxon>
        <taxon>Rhizobium/Agrobacterium group</taxon>
        <taxon>Rhizobium</taxon>
    </lineage>
</organism>
<geneLocation type="plasmid" evidence="1 3">
    <name>pRphaN771c</name>
</geneLocation>
<dbReference type="RefSeq" id="WP_064826159.1">
    <property type="nucleotide sequence ID" value="NZ_CP013534.1"/>
</dbReference>
<evidence type="ECO:0000313" key="1">
    <source>
        <dbReference type="EMBL" id="ANL87552.1"/>
    </source>
</evidence>
<dbReference type="Proteomes" id="UP000078551">
    <property type="component" value="Plasmid pRphaN771c"/>
</dbReference>
<dbReference type="SUPFAM" id="SSF52833">
    <property type="entry name" value="Thioredoxin-like"/>
    <property type="match status" value="1"/>
</dbReference>
<keyword evidence="3" id="KW-1185">Reference proteome</keyword>
<dbReference type="AlphaFoldDB" id="A0A192TIY3"/>
<evidence type="ECO:0000313" key="2">
    <source>
        <dbReference type="EMBL" id="QPK11916.1"/>
    </source>
</evidence>
<evidence type="ECO:0000313" key="3">
    <source>
        <dbReference type="Proteomes" id="UP000078551"/>
    </source>
</evidence>
<dbReference type="Proteomes" id="UP000540266">
    <property type="component" value="Plasmid pBS3c"/>
</dbReference>
<accession>A0A192TIY3</accession>
<sequence length="233" mass="26276">MDDQQLVPAAVLAAKNGVRFPNESEEYRRARDALLAEEIELRRHIERVARQRRALPPGGAVKKDYRFEGADGPIWLTELFAGKETLIVYSYMFGPERERPCPMCTSLLSAWDGEVPDIQQRAALAVVARSPIGKLLALKKERGWHHLPLYSDTTGDYSRDYNAIGKGGGDDPAYNVFTRRDGTIRHFWSQEMGDVTSDPGEDPRGAPDLMPLWTLIDTTPEGRAPDWYPKLSY</sequence>
<name>A0A192TIY3_9HYPH</name>
<protein>
    <submittedName>
        <fullName evidence="2">DUF899 family protein</fullName>
    </submittedName>
    <submittedName>
        <fullName evidence="1">Thioredoxin-like protein</fullName>
    </submittedName>
</protein>
<gene>
    <name evidence="1" type="ORF">AMC81_PC00077</name>
    <name evidence="2" type="ORF">HER27_026740</name>
</gene>
<dbReference type="GeneID" id="45960042"/>
<evidence type="ECO:0000313" key="4">
    <source>
        <dbReference type="Proteomes" id="UP000540266"/>
    </source>
</evidence>
<reference evidence="2 4" key="2">
    <citation type="submission" date="2020-11" db="EMBL/GenBank/DDBJ databases">
        <title>Indigenous Rhizobia Nodulating Common beans in Western Kenya.</title>
        <authorList>
            <person name="Wekesa C.S."/>
            <person name="Oelmueller R."/>
            <person name="Furch A.C."/>
        </authorList>
    </citation>
    <scope>NUCLEOTIDE SEQUENCE [LARGE SCALE GENOMIC DNA]</scope>
    <source>
        <strain evidence="4">BS3</strain>
        <strain evidence="2">S3</strain>
        <plasmid evidence="2 4">pBS3c</plasmid>
    </source>
</reference>
<dbReference type="Gene3D" id="3.40.30.10">
    <property type="entry name" value="Glutaredoxin"/>
    <property type="match status" value="1"/>
</dbReference>